<evidence type="ECO:0000256" key="2">
    <source>
        <dbReference type="SAM" id="MobiDB-lite"/>
    </source>
</evidence>
<evidence type="ECO:0000256" key="3">
    <source>
        <dbReference type="SAM" id="Phobius"/>
    </source>
</evidence>
<comment type="caution">
    <text evidence="5">The sequence shown here is derived from an EMBL/GenBank/DDBJ whole genome shotgun (WGS) entry which is preliminary data.</text>
</comment>
<accession>M0MZ89</accession>
<dbReference type="PATRIC" id="fig|1227457.3.peg.3269"/>
<feature type="region of interest" description="Disordered" evidence="2">
    <location>
        <begin position="161"/>
        <end position="220"/>
    </location>
</feature>
<evidence type="ECO:0000259" key="4">
    <source>
        <dbReference type="Pfam" id="PF18204"/>
    </source>
</evidence>
<feature type="compositionally biased region" description="Low complexity" evidence="2">
    <location>
        <begin position="172"/>
        <end position="220"/>
    </location>
</feature>
<dbReference type="EMBL" id="AOMF01000171">
    <property type="protein sequence ID" value="EMA50174.1"/>
    <property type="molecule type" value="Genomic_DNA"/>
</dbReference>
<feature type="compositionally biased region" description="Low complexity" evidence="2">
    <location>
        <begin position="522"/>
        <end position="556"/>
    </location>
</feature>
<evidence type="ECO:0000313" key="6">
    <source>
        <dbReference type="Proteomes" id="UP000011680"/>
    </source>
</evidence>
<feature type="region of interest" description="Disordered" evidence="2">
    <location>
        <begin position="34"/>
        <end position="57"/>
    </location>
</feature>
<feature type="compositionally biased region" description="Acidic residues" evidence="2">
    <location>
        <begin position="44"/>
        <end position="57"/>
    </location>
</feature>
<keyword evidence="3" id="KW-1133">Transmembrane helix</keyword>
<organism evidence="5 6">
    <name type="scientific">Halococcus thailandensis JCM 13552</name>
    <dbReference type="NCBI Taxonomy" id="1227457"/>
    <lineage>
        <taxon>Archaea</taxon>
        <taxon>Methanobacteriati</taxon>
        <taxon>Methanobacteriota</taxon>
        <taxon>Stenosarchaea group</taxon>
        <taxon>Halobacteria</taxon>
        <taxon>Halobacteriales</taxon>
        <taxon>Halococcaceae</taxon>
        <taxon>Halococcus</taxon>
    </lineage>
</organism>
<gene>
    <name evidence="5" type="ORF">C451_16785</name>
</gene>
<keyword evidence="6" id="KW-1185">Reference proteome</keyword>
<keyword evidence="3" id="KW-0472">Membrane</keyword>
<feature type="compositionally biased region" description="Low complexity" evidence="2">
    <location>
        <begin position="372"/>
        <end position="395"/>
    </location>
</feature>
<name>M0MZ89_9EURY</name>
<reference evidence="5 6" key="1">
    <citation type="journal article" date="2014" name="PLoS Genet.">
        <title>Phylogenetically driven sequencing of extremely halophilic archaea reveals strategies for static and dynamic osmo-response.</title>
        <authorList>
            <person name="Becker E.A."/>
            <person name="Seitzer P.M."/>
            <person name="Tritt A."/>
            <person name="Larsen D."/>
            <person name="Krusor M."/>
            <person name="Yao A.I."/>
            <person name="Wu D."/>
            <person name="Madern D."/>
            <person name="Eisen J.A."/>
            <person name="Darling A.E."/>
            <person name="Facciotti M.T."/>
        </authorList>
    </citation>
    <scope>NUCLEOTIDE SEQUENCE [LARGE SCALE GENOMIC DNA]</scope>
    <source>
        <strain evidence="5 6">JCM 13552</strain>
    </source>
</reference>
<proteinExistence type="predicted"/>
<dbReference type="GO" id="GO:0030115">
    <property type="term" value="C:S-layer"/>
    <property type="evidence" value="ECO:0007669"/>
    <property type="project" value="UniProtKB-SubCell"/>
</dbReference>
<evidence type="ECO:0000313" key="5">
    <source>
        <dbReference type="EMBL" id="EMA50174.1"/>
    </source>
</evidence>
<dbReference type="OrthoDB" id="214645at2157"/>
<dbReference type="NCBIfam" id="TIGR04126">
    <property type="entry name" value="PGF_CTERM"/>
    <property type="match status" value="1"/>
</dbReference>
<keyword evidence="1" id="KW-0732">Signal</keyword>
<dbReference type="AlphaFoldDB" id="M0MZ89"/>
<dbReference type="RefSeq" id="WP_007742298.1">
    <property type="nucleotide sequence ID" value="NZ_AOMF01000171.1"/>
</dbReference>
<sequence>MTQDKPYRSVALVALVVLAAVVGGIATAGTVAAQDGDNATNDSASEEEFYSPSDDEPLNVRFRDGAANTVESIAEGVLNLNIVYGLFDGPYDVEISAPGLSDEQIEEATFDESGYDTQDLERTDIVGMDITGLPAGNYEFTVSVTDGEAEQTVPLEVTGDDGAVANESADGANASANETTETANESADEANASANETTTNATNETTANASANTSNATTANATAETEIGTATAAGADTNTTITAVPSAPNTSANHTVSTVVGADAAGNLSELTIDYGESNASIGLVGGSITTATLGDQSVVNNTTAPTIGAQGQNLTIGFDGTVDASEGDRLNVTFGGVTNPPEAGDYTVGVAVNNGSSQNTTLTIGENATAGAATETEMGSGSAAATNGNASITADPSAAGNESTNHTASIVAGPNATGNLSELTIDYGESNASIGLVGGSISTATLGGQSVVNNTTAPTIGAQGRNLTVGFDGTVDVSEGDRLNMTYGGVTNPPEAGNYTVSMTLNNGSVRNATLEITESTAPATTASGGADTAATDGGATTATGGETAAGTADETGGGQATEAGGPGFGIAVAIVALLGAALLATRRS</sequence>
<protein>
    <recommendedName>
        <fullName evidence="4">PGF-CTERM archaeal protein-sorting signal domain-containing protein</fullName>
    </recommendedName>
</protein>
<dbReference type="Proteomes" id="UP000011680">
    <property type="component" value="Unassembled WGS sequence"/>
</dbReference>
<evidence type="ECO:0000256" key="1">
    <source>
        <dbReference type="ARBA" id="ARBA00022729"/>
    </source>
</evidence>
<dbReference type="Pfam" id="PF18204">
    <property type="entry name" value="PGF-CTERM"/>
    <property type="match status" value="1"/>
</dbReference>
<feature type="region of interest" description="Disordered" evidence="2">
    <location>
        <begin position="522"/>
        <end position="563"/>
    </location>
</feature>
<dbReference type="InterPro" id="IPR026371">
    <property type="entry name" value="PGF_CTERM"/>
</dbReference>
<feature type="domain" description="PGF-CTERM archaeal protein-sorting signal" evidence="4">
    <location>
        <begin position="568"/>
        <end position="589"/>
    </location>
</feature>
<dbReference type="GO" id="GO:0005886">
    <property type="term" value="C:plasma membrane"/>
    <property type="evidence" value="ECO:0007669"/>
    <property type="project" value="UniProtKB-SubCell"/>
</dbReference>
<keyword evidence="3" id="KW-0812">Transmembrane</keyword>
<feature type="region of interest" description="Disordered" evidence="2">
    <location>
        <begin position="372"/>
        <end position="416"/>
    </location>
</feature>
<feature type="transmembrane region" description="Helical" evidence="3">
    <location>
        <begin position="569"/>
        <end position="587"/>
    </location>
</feature>